<evidence type="ECO:0000256" key="5">
    <source>
        <dbReference type="RuleBase" id="RU004404"/>
    </source>
</evidence>
<keyword evidence="3 5" id="KW-0378">Hydrolase</keyword>
<comment type="similarity">
    <text evidence="1 5">Belongs to the peptidase S41A family.</text>
</comment>
<dbReference type="SUPFAM" id="SSF52096">
    <property type="entry name" value="ClpP/crotonase"/>
    <property type="match status" value="1"/>
</dbReference>
<dbReference type="NCBIfam" id="TIGR00225">
    <property type="entry name" value="prc"/>
    <property type="match status" value="1"/>
</dbReference>
<proteinExistence type="inferred from homology"/>
<dbReference type="Pfam" id="PF22694">
    <property type="entry name" value="CtpB_N-like"/>
    <property type="match status" value="1"/>
</dbReference>
<feature type="signal peptide" evidence="7">
    <location>
        <begin position="1"/>
        <end position="22"/>
    </location>
</feature>
<evidence type="ECO:0000256" key="3">
    <source>
        <dbReference type="ARBA" id="ARBA00022801"/>
    </source>
</evidence>
<reference evidence="9 10" key="1">
    <citation type="submission" date="2019-07" db="EMBL/GenBank/DDBJ databases">
        <title>Genome sequencing for Ferrovibrio sp. K5.</title>
        <authorList>
            <person name="Park S.-J."/>
        </authorList>
    </citation>
    <scope>NUCLEOTIDE SEQUENCE [LARGE SCALE GENOMIC DNA]</scope>
    <source>
        <strain evidence="9 10">K5</strain>
    </source>
</reference>
<dbReference type="SMART" id="SM00245">
    <property type="entry name" value="TSPc"/>
    <property type="match status" value="1"/>
</dbReference>
<evidence type="ECO:0000256" key="6">
    <source>
        <dbReference type="SAM" id="MobiDB-lite"/>
    </source>
</evidence>
<dbReference type="InterPro" id="IPR036034">
    <property type="entry name" value="PDZ_sf"/>
</dbReference>
<accession>A0A516H0J7</accession>
<dbReference type="FunFam" id="2.30.42.10:FF:000063">
    <property type="entry name" value="Peptidase, S41 family"/>
    <property type="match status" value="1"/>
</dbReference>
<dbReference type="PANTHER" id="PTHR32060:SF30">
    <property type="entry name" value="CARBOXY-TERMINAL PROCESSING PROTEASE CTPA"/>
    <property type="match status" value="1"/>
</dbReference>
<dbReference type="InterPro" id="IPR004447">
    <property type="entry name" value="Peptidase_S41A"/>
</dbReference>
<protein>
    <submittedName>
        <fullName evidence="9">S41 family peptidase</fullName>
    </submittedName>
</protein>
<feature type="chain" id="PRO_5021960434" evidence="7">
    <location>
        <begin position="23"/>
        <end position="439"/>
    </location>
</feature>
<dbReference type="Pfam" id="PF13180">
    <property type="entry name" value="PDZ_2"/>
    <property type="match status" value="1"/>
</dbReference>
<dbReference type="Gene3D" id="3.90.226.10">
    <property type="entry name" value="2-enoyl-CoA Hydratase, Chain A, domain 1"/>
    <property type="match status" value="1"/>
</dbReference>
<evidence type="ECO:0000313" key="9">
    <source>
        <dbReference type="EMBL" id="QDO97303.1"/>
    </source>
</evidence>
<dbReference type="Gene3D" id="3.30.750.44">
    <property type="match status" value="1"/>
</dbReference>
<sequence>MRNFLLGGVCAFVLMGSVALFAAPSKVGGLQASETYRQLNLFGEIFERVRNDYYKETKDDELMEAAINGMLTSLDPYSVYMPPRSFQEARVQTRGEFGGLGIEVTQENGLIKVVSPIDDTPAQKAGILPGDLVTHLDGDPVMGKTLNESIEKMRGAPNTNIVLTVRRGAADSAKTFDVKITRAVIKTRVVRSRREGEFGYLRISSFNEHTTQDMVAAIDKLKAEMGPELKGYIIDLRDNPGGLLDQAISVSDSFLNQGEIVSTRALRGTADEGQRYNAKRGDAADGKPMAVLINGGSASASEIVAGALQDHHRAVLVGNTTFGKGLVQTMIPLGEFGGMKLTTAGYFTPSGRSIDKVGISADVEAWNERDRQIAAALKERRQMTDTRQTEENKSDKDKQEPAQVTPPHQVPTPGQDGPDLVLQAAIEVLRAPPKPTARK</sequence>
<dbReference type="AlphaFoldDB" id="A0A516H0J7"/>
<dbReference type="OrthoDB" id="9812068at2"/>
<keyword evidence="2 5" id="KW-0645">Protease</keyword>
<dbReference type="GO" id="GO:0004175">
    <property type="term" value="F:endopeptidase activity"/>
    <property type="evidence" value="ECO:0007669"/>
    <property type="project" value="TreeGrafter"/>
</dbReference>
<dbReference type="InterPro" id="IPR029045">
    <property type="entry name" value="ClpP/crotonase-like_dom_sf"/>
</dbReference>
<dbReference type="InterPro" id="IPR055210">
    <property type="entry name" value="CtpA/B_N"/>
</dbReference>
<dbReference type="CDD" id="cd07560">
    <property type="entry name" value="Peptidase_S41_CPP"/>
    <property type="match status" value="1"/>
</dbReference>
<dbReference type="KEGG" id="fer:FNB15_08490"/>
<dbReference type="Gene3D" id="2.30.42.10">
    <property type="match status" value="1"/>
</dbReference>
<dbReference type="InterPro" id="IPR001478">
    <property type="entry name" value="PDZ"/>
</dbReference>
<feature type="domain" description="PDZ" evidence="8">
    <location>
        <begin position="98"/>
        <end position="168"/>
    </location>
</feature>
<evidence type="ECO:0000256" key="1">
    <source>
        <dbReference type="ARBA" id="ARBA00009179"/>
    </source>
</evidence>
<dbReference type="SUPFAM" id="SSF50156">
    <property type="entry name" value="PDZ domain-like"/>
    <property type="match status" value="1"/>
</dbReference>
<dbReference type="PROSITE" id="PS50106">
    <property type="entry name" value="PDZ"/>
    <property type="match status" value="1"/>
</dbReference>
<dbReference type="InterPro" id="IPR005151">
    <property type="entry name" value="Tail-specific_protease"/>
</dbReference>
<dbReference type="GO" id="GO:0030288">
    <property type="term" value="C:outer membrane-bounded periplasmic space"/>
    <property type="evidence" value="ECO:0007669"/>
    <property type="project" value="TreeGrafter"/>
</dbReference>
<dbReference type="GO" id="GO:0006508">
    <property type="term" value="P:proteolysis"/>
    <property type="evidence" value="ECO:0007669"/>
    <property type="project" value="UniProtKB-KW"/>
</dbReference>
<feature type="region of interest" description="Disordered" evidence="6">
    <location>
        <begin position="377"/>
        <end position="421"/>
    </location>
</feature>
<dbReference type="GO" id="GO:0008236">
    <property type="term" value="F:serine-type peptidase activity"/>
    <property type="evidence" value="ECO:0007669"/>
    <property type="project" value="UniProtKB-KW"/>
</dbReference>
<keyword evidence="7" id="KW-0732">Signal</keyword>
<evidence type="ECO:0000256" key="4">
    <source>
        <dbReference type="ARBA" id="ARBA00022825"/>
    </source>
</evidence>
<dbReference type="Proteomes" id="UP000317496">
    <property type="component" value="Chromosome"/>
</dbReference>
<evidence type="ECO:0000256" key="2">
    <source>
        <dbReference type="ARBA" id="ARBA00022670"/>
    </source>
</evidence>
<dbReference type="SMART" id="SM00228">
    <property type="entry name" value="PDZ"/>
    <property type="match status" value="1"/>
</dbReference>
<dbReference type="CDD" id="cd06782">
    <property type="entry name" value="cpPDZ_CPP-like"/>
    <property type="match status" value="1"/>
</dbReference>
<keyword evidence="4 5" id="KW-0720">Serine protease</keyword>
<dbReference type="RefSeq" id="WP_144068284.1">
    <property type="nucleotide sequence ID" value="NZ_CP041636.1"/>
</dbReference>
<evidence type="ECO:0000259" key="8">
    <source>
        <dbReference type="PROSITE" id="PS50106"/>
    </source>
</evidence>
<evidence type="ECO:0000256" key="7">
    <source>
        <dbReference type="SAM" id="SignalP"/>
    </source>
</evidence>
<dbReference type="EMBL" id="CP041636">
    <property type="protein sequence ID" value="QDO97303.1"/>
    <property type="molecule type" value="Genomic_DNA"/>
</dbReference>
<organism evidence="9 10">
    <name type="scientific">Ferrovibrio terrae</name>
    <dbReference type="NCBI Taxonomy" id="2594003"/>
    <lineage>
        <taxon>Bacteria</taxon>
        <taxon>Pseudomonadati</taxon>
        <taxon>Pseudomonadota</taxon>
        <taxon>Alphaproteobacteria</taxon>
        <taxon>Rhodospirillales</taxon>
        <taxon>Rhodospirillaceae</taxon>
        <taxon>Ferrovibrio</taxon>
    </lineage>
</organism>
<gene>
    <name evidence="9" type="ORF">FNB15_08490</name>
</gene>
<dbReference type="PANTHER" id="PTHR32060">
    <property type="entry name" value="TAIL-SPECIFIC PROTEASE"/>
    <property type="match status" value="1"/>
</dbReference>
<dbReference type="Pfam" id="PF03572">
    <property type="entry name" value="Peptidase_S41"/>
    <property type="match status" value="1"/>
</dbReference>
<evidence type="ECO:0000313" key="10">
    <source>
        <dbReference type="Proteomes" id="UP000317496"/>
    </source>
</evidence>
<keyword evidence="10" id="KW-1185">Reference proteome</keyword>
<feature type="compositionally biased region" description="Basic and acidic residues" evidence="6">
    <location>
        <begin position="377"/>
        <end position="400"/>
    </location>
</feature>
<name>A0A516H0J7_9PROT</name>
<dbReference type="GO" id="GO:0007165">
    <property type="term" value="P:signal transduction"/>
    <property type="evidence" value="ECO:0007669"/>
    <property type="project" value="TreeGrafter"/>
</dbReference>